<dbReference type="InterPro" id="IPR046960">
    <property type="entry name" value="PPR_At4g14850-like_plant"/>
</dbReference>
<feature type="repeat" description="PPR" evidence="2">
    <location>
        <begin position="220"/>
        <end position="254"/>
    </location>
</feature>
<dbReference type="AlphaFoldDB" id="A0A843X4F2"/>
<dbReference type="PANTHER" id="PTHR47926">
    <property type="entry name" value="PENTATRICOPEPTIDE REPEAT-CONTAINING PROTEIN"/>
    <property type="match status" value="1"/>
</dbReference>
<accession>A0A843X4F2</accession>
<dbReference type="InterPro" id="IPR046848">
    <property type="entry name" value="E_motif"/>
</dbReference>
<dbReference type="FunFam" id="1.25.40.10:FF:000348">
    <property type="entry name" value="Pentatricopeptide repeat-containing protein chloroplastic"/>
    <property type="match status" value="1"/>
</dbReference>
<protein>
    <recommendedName>
        <fullName evidence="5">Pentatricopeptide repeat-containing protein</fullName>
    </recommendedName>
</protein>
<evidence type="ECO:0000256" key="2">
    <source>
        <dbReference type="PROSITE-ProRule" id="PRU00708"/>
    </source>
</evidence>
<dbReference type="FunFam" id="1.25.40.10:FF:001237">
    <property type="entry name" value="Pentatricopeptide repeat-containing protein"/>
    <property type="match status" value="1"/>
</dbReference>
<sequence length="592" mass="66486">MARASQWPPSPLLLLILQDRGRRSSRFLHFSSLPPPPPPVADTRETLGGRISLYHPSLRPLLACRTLRQLLQAHAHIIVSGLFFHDPFAASRVLKAAAGLDCAVDYAELVFRHIRPGPDAFCFNTLVKARSRSANPHTAITFYFEMAGEGFTRNSFAFPPLLNACTRIPSLNEGEKCHGQAVKNGVDGVVHVQNALINMYACCGAVDSARFLFDGMTLRDLVSWNSMVDGYAKSGNLIRARNLFDQMPERNVISWNIVIAAYLKGRTPKYGLNLFSKMVKTGLRGTITTMVSVVTACARLRWLLVGRSVHGFCIRNMVEVNLIFQTALVDMYSKCRKLNIARLVFDEIRVKNLVCWNAMILGHCIHGCPEDGLGLYEDLVRRGSEVPETKPYSRVEDVAISPDEVTFVGVLCACRRAGLLSKGKMYFDQMINLYHLTPTFAHYWCMANLYGSLGLVKEAEDVLRCMPEETESLLWGNFFWLCRFHGDIELGEQIAKRLIELEPLNSSRYSLLWNVYAAAGRWKDVGEVKKMMEERGVVAMPGRTLVDLNEIVHNFKVGDRSKPEMEGIHVLMDELAERLRIKTHSVGTMESG</sequence>
<evidence type="ECO:0000256" key="1">
    <source>
        <dbReference type="ARBA" id="ARBA00022737"/>
    </source>
</evidence>
<dbReference type="InterPro" id="IPR011990">
    <property type="entry name" value="TPR-like_helical_dom_sf"/>
</dbReference>
<dbReference type="GO" id="GO:0009451">
    <property type="term" value="P:RNA modification"/>
    <property type="evidence" value="ECO:0007669"/>
    <property type="project" value="InterPro"/>
</dbReference>
<dbReference type="Proteomes" id="UP000652761">
    <property type="component" value="Unassembled WGS sequence"/>
</dbReference>
<gene>
    <name evidence="3" type="ORF">Taro_045209</name>
</gene>
<dbReference type="Gene3D" id="1.25.40.10">
    <property type="entry name" value="Tetratricopeptide repeat domain"/>
    <property type="match status" value="3"/>
</dbReference>
<dbReference type="GO" id="GO:0003723">
    <property type="term" value="F:RNA binding"/>
    <property type="evidence" value="ECO:0007669"/>
    <property type="project" value="InterPro"/>
</dbReference>
<evidence type="ECO:0000313" key="4">
    <source>
        <dbReference type="Proteomes" id="UP000652761"/>
    </source>
</evidence>
<dbReference type="NCBIfam" id="TIGR00756">
    <property type="entry name" value="PPR"/>
    <property type="match status" value="2"/>
</dbReference>
<comment type="caution">
    <text evidence="3">The sequence shown here is derived from an EMBL/GenBank/DDBJ whole genome shotgun (WGS) entry which is preliminary data.</text>
</comment>
<dbReference type="InterPro" id="IPR002885">
    <property type="entry name" value="PPR_rpt"/>
</dbReference>
<name>A0A843X4F2_COLES</name>
<evidence type="ECO:0000313" key="3">
    <source>
        <dbReference type="EMBL" id="MQM12294.1"/>
    </source>
</evidence>
<feature type="repeat" description="PPR" evidence="2">
    <location>
        <begin position="352"/>
        <end position="386"/>
    </location>
</feature>
<evidence type="ECO:0008006" key="5">
    <source>
        <dbReference type="Google" id="ProtNLM"/>
    </source>
</evidence>
<dbReference type="PROSITE" id="PS51375">
    <property type="entry name" value="PPR"/>
    <property type="match status" value="2"/>
</dbReference>
<dbReference type="EMBL" id="NMUH01005264">
    <property type="protein sequence ID" value="MQM12294.1"/>
    <property type="molecule type" value="Genomic_DNA"/>
</dbReference>
<keyword evidence="4" id="KW-1185">Reference proteome</keyword>
<dbReference type="PANTHER" id="PTHR47926:SF365">
    <property type="entry name" value="DYW DOMAIN-CONTAINING PROTEIN"/>
    <property type="match status" value="1"/>
</dbReference>
<reference evidence="3" key="1">
    <citation type="submission" date="2017-07" db="EMBL/GenBank/DDBJ databases">
        <title>Taro Niue Genome Assembly and Annotation.</title>
        <authorList>
            <person name="Atibalentja N."/>
            <person name="Keating K."/>
            <person name="Fields C.J."/>
        </authorList>
    </citation>
    <scope>NUCLEOTIDE SEQUENCE</scope>
    <source>
        <strain evidence="3">Niue_2</strain>
        <tissue evidence="3">Leaf</tissue>
    </source>
</reference>
<dbReference type="OrthoDB" id="1868351at2759"/>
<dbReference type="Pfam" id="PF20431">
    <property type="entry name" value="E_motif"/>
    <property type="match status" value="1"/>
</dbReference>
<proteinExistence type="predicted"/>
<keyword evidence="1" id="KW-0677">Repeat</keyword>
<organism evidence="3 4">
    <name type="scientific">Colocasia esculenta</name>
    <name type="common">Wild taro</name>
    <name type="synonym">Arum esculentum</name>
    <dbReference type="NCBI Taxonomy" id="4460"/>
    <lineage>
        <taxon>Eukaryota</taxon>
        <taxon>Viridiplantae</taxon>
        <taxon>Streptophyta</taxon>
        <taxon>Embryophyta</taxon>
        <taxon>Tracheophyta</taxon>
        <taxon>Spermatophyta</taxon>
        <taxon>Magnoliopsida</taxon>
        <taxon>Liliopsida</taxon>
        <taxon>Araceae</taxon>
        <taxon>Aroideae</taxon>
        <taxon>Colocasieae</taxon>
        <taxon>Colocasia</taxon>
    </lineage>
</organism>
<dbReference type="Pfam" id="PF01535">
    <property type="entry name" value="PPR"/>
    <property type="match status" value="6"/>
</dbReference>